<dbReference type="Gene3D" id="3.40.50.720">
    <property type="entry name" value="NAD(P)-binding Rossmann-like Domain"/>
    <property type="match status" value="1"/>
</dbReference>
<dbReference type="InterPro" id="IPR036291">
    <property type="entry name" value="NAD(P)-bd_dom_sf"/>
</dbReference>
<dbReference type="Proteomes" id="UP000326565">
    <property type="component" value="Unassembled WGS sequence"/>
</dbReference>
<evidence type="ECO:0008006" key="3">
    <source>
        <dbReference type="Google" id="ProtNLM"/>
    </source>
</evidence>
<accession>A0A5N5WLR3</accession>
<dbReference type="EMBL" id="ML732427">
    <property type="protein sequence ID" value="KAB8067972.1"/>
    <property type="molecule type" value="Genomic_DNA"/>
</dbReference>
<organism evidence="1 2">
    <name type="scientific">Aspergillus leporis</name>
    <dbReference type="NCBI Taxonomy" id="41062"/>
    <lineage>
        <taxon>Eukaryota</taxon>
        <taxon>Fungi</taxon>
        <taxon>Dikarya</taxon>
        <taxon>Ascomycota</taxon>
        <taxon>Pezizomycotina</taxon>
        <taxon>Eurotiomycetes</taxon>
        <taxon>Eurotiomycetidae</taxon>
        <taxon>Eurotiales</taxon>
        <taxon>Aspergillaceae</taxon>
        <taxon>Aspergillus</taxon>
        <taxon>Aspergillus subgen. Circumdati</taxon>
    </lineage>
</organism>
<sequence length="136" mass="14987">MKAAIIWTGAKAAFIYGVFDGPGHMRPALQALKEAGMEFVVFLSSFLILTDIHAVPPTDIVPWEHAQVEIALEEVFEGDSYVTVRPAYFVSNILQQKPGILNGEVRLPNLEAEFDFISSDDIGRVVGTILVNNQKN</sequence>
<evidence type="ECO:0000313" key="1">
    <source>
        <dbReference type="EMBL" id="KAB8067972.1"/>
    </source>
</evidence>
<dbReference type="Gene3D" id="3.90.25.10">
    <property type="entry name" value="UDP-galactose 4-epimerase, domain 1"/>
    <property type="match status" value="1"/>
</dbReference>
<dbReference type="OrthoDB" id="419598at2759"/>
<reference evidence="1 2" key="1">
    <citation type="submission" date="2019-04" db="EMBL/GenBank/DDBJ databases">
        <title>Friends and foes A comparative genomics study of 23 Aspergillus species from section Flavi.</title>
        <authorList>
            <consortium name="DOE Joint Genome Institute"/>
            <person name="Kjaerbolling I."/>
            <person name="Vesth T."/>
            <person name="Frisvad J.C."/>
            <person name="Nybo J.L."/>
            <person name="Theobald S."/>
            <person name="Kildgaard S."/>
            <person name="Isbrandt T."/>
            <person name="Kuo A."/>
            <person name="Sato A."/>
            <person name="Lyhne E.K."/>
            <person name="Kogle M.E."/>
            <person name="Wiebenga A."/>
            <person name="Kun R.S."/>
            <person name="Lubbers R.J."/>
            <person name="Makela M.R."/>
            <person name="Barry K."/>
            <person name="Chovatia M."/>
            <person name="Clum A."/>
            <person name="Daum C."/>
            <person name="Haridas S."/>
            <person name="He G."/>
            <person name="LaButti K."/>
            <person name="Lipzen A."/>
            <person name="Mondo S."/>
            <person name="Riley R."/>
            <person name="Salamov A."/>
            <person name="Simmons B.A."/>
            <person name="Magnuson J.K."/>
            <person name="Henrissat B."/>
            <person name="Mortensen U.H."/>
            <person name="Larsen T.O."/>
            <person name="Devries R.P."/>
            <person name="Grigoriev I.V."/>
            <person name="Machida M."/>
            <person name="Baker S.E."/>
            <person name="Andersen M.R."/>
        </authorList>
    </citation>
    <scope>NUCLEOTIDE SEQUENCE [LARGE SCALE GENOMIC DNA]</scope>
    <source>
        <strain evidence="1 2">CBS 151.66</strain>
    </source>
</reference>
<keyword evidence="2" id="KW-1185">Reference proteome</keyword>
<dbReference type="AlphaFoldDB" id="A0A5N5WLR3"/>
<proteinExistence type="predicted"/>
<evidence type="ECO:0000313" key="2">
    <source>
        <dbReference type="Proteomes" id="UP000326565"/>
    </source>
</evidence>
<dbReference type="SUPFAM" id="SSF51735">
    <property type="entry name" value="NAD(P)-binding Rossmann-fold domains"/>
    <property type="match status" value="1"/>
</dbReference>
<protein>
    <recommendedName>
        <fullName evidence="3">NmrA-like domain-containing protein</fullName>
    </recommendedName>
</protein>
<name>A0A5N5WLR3_9EURO</name>
<gene>
    <name evidence="1" type="ORF">BDV29DRAFT_185335</name>
</gene>